<dbReference type="Gene3D" id="1.10.840.10">
    <property type="entry name" value="Ras guanine-nucleotide exchange factors catalytic domain"/>
    <property type="match status" value="1"/>
</dbReference>
<evidence type="ECO:0000259" key="5">
    <source>
        <dbReference type="PROSITE" id="PS50212"/>
    </source>
</evidence>
<evidence type="ECO:0000256" key="3">
    <source>
        <dbReference type="SAM" id="MobiDB-lite"/>
    </source>
</evidence>
<organism evidence="6 7">
    <name type="scientific">Gomphillus americanus</name>
    <dbReference type="NCBI Taxonomy" id="1940652"/>
    <lineage>
        <taxon>Eukaryota</taxon>
        <taxon>Fungi</taxon>
        <taxon>Dikarya</taxon>
        <taxon>Ascomycota</taxon>
        <taxon>Pezizomycotina</taxon>
        <taxon>Lecanoromycetes</taxon>
        <taxon>OSLEUM clade</taxon>
        <taxon>Ostropomycetidae</taxon>
        <taxon>Ostropales</taxon>
        <taxon>Graphidaceae</taxon>
        <taxon>Gomphilloideae</taxon>
        <taxon>Gomphillus</taxon>
    </lineage>
</organism>
<dbReference type="SMART" id="SM00229">
    <property type="entry name" value="RasGEFN"/>
    <property type="match status" value="1"/>
</dbReference>
<dbReference type="EMBL" id="CAJPDQ010000002">
    <property type="protein sequence ID" value="CAF9905097.1"/>
    <property type="molecule type" value="Genomic_DNA"/>
</dbReference>
<keyword evidence="1 2" id="KW-0344">Guanine-nucleotide releasing factor</keyword>
<gene>
    <name evidence="6" type="ORF">GOMPHAMPRED_003035</name>
</gene>
<evidence type="ECO:0000259" key="4">
    <source>
        <dbReference type="PROSITE" id="PS50009"/>
    </source>
</evidence>
<dbReference type="InterPro" id="IPR000651">
    <property type="entry name" value="Ras-like_Gua-exchang_fac_N"/>
</dbReference>
<dbReference type="Proteomes" id="UP000664169">
    <property type="component" value="Unassembled WGS sequence"/>
</dbReference>
<feature type="compositionally biased region" description="Polar residues" evidence="3">
    <location>
        <begin position="1114"/>
        <end position="1127"/>
    </location>
</feature>
<dbReference type="Pfam" id="PF00617">
    <property type="entry name" value="RasGEF"/>
    <property type="match status" value="1"/>
</dbReference>
<name>A0A8H3EG76_9LECA</name>
<evidence type="ECO:0000256" key="2">
    <source>
        <dbReference type="PROSITE-ProRule" id="PRU00168"/>
    </source>
</evidence>
<dbReference type="PANTHER" id="PTHR23113:SF363">
    <property type="entry name" value="PROTEIN SON OF SEVENLESS"/>
    <property type="match status" value="1"/>
</dbReference>
<protein>
    <submittedName>
        <fullName evidence="6">Uncharacterized protein</fullName>
    </submittedName>
</protein>
<feature type="region of interest" description="Disordered" evidence="3">
    <location>
        <begin position="773"/>
        <end position="805"/>
    </location>
</feature>
<feature type="region of interest" description="Disordered" evidence="3">
    <location>
        <begin position="648"/>
        <end position="673"/>
    </location>
</feature>
<proteinExistence type="predicted"/>
<feature type="region of interest" description="Disordered" evidence="3">
    <location>
        <begin position="852"/>
        <end position="874"/>
    </location>
</feature>
<sequence length="1591" mass="176126">MDNNRARSKGNSLKKGEKDATQGRSWQETGPMESSTARDGKATQFTVGSVGNNGRIYLRPVQKPQQAPVPEAPGLPGSVKQKPFAVLSRNTQSRDSVWTLLSHPMKSDQQPEFASRESSKVVSRHQRSLSQSTVDTQLAQERLENGAFKIVIDRPDSAPKPDQNEDGLLTLEVPIPHYRLGTPRFSARGTAFFHQSIYTKSSATGEDSSIFSGGEYGEIFPRPPGIEAHHIISRRHSYASAQPWMNSQASRQSATAAPNANIYKTKAPITPEVFDIITASPNDPSIVKYSPINRDIIAATPARIITQITSEKFLDYELLSDFFLTVRSYLSTHDLLAYLLSRFEWALSRSDDSGQVVRVRTFAALRHWILNYFSYDFVTDRDLRVEFCNRLNHLARTVSLTPGYAVTDMKLISDLKKCWNGRCLVYWDNSTASMDGLQQTEIEPGGILGSRDSRLVHSSQLRPSTAAPPSLTVNPAQIAAGAQSISNWYTAVMEHSERQARGHARHTSTGTAQSYPITTASEQSVPAVSCSIPARHATRATPYLNTNLGAQPVAGDGQDQRFYSVSPSTGVHDMSQIDPHRRSGSFTNAAGDHRAPLSTDIGTSSEAITQEIYHGNSMLRGFAFPPIPADVSPVATTPAFELPQLQHPVGSTSASEVSSHRKPSASNSAHGKGLMSNIRRVLSSKHAQQPGQNAPVSPIAIGKSATLPQNVLSQASTRVGQSAKFRLDYLAANVFEAFQIATTTPAPSQQEMYVNNIPDPDWFQVTPNYEPAERMSDGSKRLLTPPRMKNPELSRLTSGVTDSSRSILIGDDTGLNMQDMVPHDQSNRSLNHGTSLDHSVLNPGPLKIDQAVGAQGSPFHHGSPSVTKSSLHEERLSRNFGDEEQPKWDAPTEHARPLHQRNLSHATVRTGSLSLRRHASFHSTYAKHNKGLSIDTIPGSRQDSMMFREAPPRMLRRRPGGDLRANDNVHDMEHATRPRSAGSIVTYAESVRESQLLGFGEKIIKTFVRNTRDLNHALVPPPITEAEDMKKDISYVRTHSSQHAIRRPSFEAAVAEFRDIPDDEEGGLEVTLLKLEGKYKSPVQSPMTKEFPSNQLQSQSPVNNVDDVVVRTSAVTSESSGPHTIQQDVLPPSSLPHVPIDHKLWQSTPLSPVQLRKNEPRETVISTVYAESEDSYNSTPLLERSDEEARNSMDKGKGRQVSGPDSIARRLRKGSLAPTATTDSFLLDEGDEFLSDVSSELSMDTIDAEEKSEEWVRSIQSPDENMAIRNHQHPPSPPMTAEIAYSMGLQPNKMPQQHKPPTPDPSPIARYMEPDPSVSTNMLPPPSAALTPHMPFVLGFDSHILARQFTILEKEALREIDWRDLVDLRWQNSLASPQNWVSYLLSQDPLGIDLVTARFNIMVKWTISEIVLTESIEERALTIMKYIHIAHQARKIHNFATLFQLTIALTSADCNRLSKTWDLVPDTEKDILQDLEILVSPRRNFHNLRAEMEKVNSDEGCIPVLALYIHDLTYNAGKPSQLPASNDGEPLINFERYRTAATIVKALLQLIDAAGRYDFQPIPGAIERCLWLACLSDDVIMQRSKELASKI</sequence>
<comment type="caution">
    <text evidence="6">The sequence shown here is derived from an EMBL/GenBank/DDBJ whole genome shotgun (WGS) entry which is preliminary data.</text>
</comment>
<feature type="compositionally biased region" description="Basic and acidic residues" evidence="3">
    <location>
        <begin position="1183"/>
        <end position="1197"/>
    </location>
</feature>
<feature type="compositionally biased region" description="Polar residues" evidence="3">
    <location>
        <begin position="22"/>
        <end position="35"/>
    </location>
</feature>
<dbReference type="InterPro" id="IPR001895">
    <property type="entry name" value="RASGEF_cat_dom"/>
</dbReference>
<dbReference type="Gene3D" id="1.20.870.10">
    <property type="entry name" value="Son of sevenless (SoS) protein Chain: S domain 1"/>
    <property type="match status" value="1"/>
</dbReference>
<dbReference type="SUPFAM" id="SSF48366">
    <property type="entry name" value="Ras GEF"/>
    <property type="match status" value="1"/>
</dbReference>
<dbReference type="GO" id="GO:0007265">
    <property type="term" value="P:Ras protein signal transduction"/>
    <property type="evidence" value="ECO:0007669"/>
    <property type="project" value="TreeGrafter"/>
</dbReference>
<dbReference type="OrthoDB" id="10254377at2759"/>
<keyword evidence="7" id="KW-1185">Reference proteome</keyword>
<feature type="region of interest" description="Disordered" evidence="3">
    <location>
        <begin position="103"/>
        <end position="133"/>
    </location>
</feature>
<dbReference type="PROSITE" id="PS50212">
    <property type="entry name" value="RASGEF_NTER"/>
    <property type="match status" value="1"/>
</dbReference>
<reference evidence="6" key="1">
    <citation type="submission" date="2021-03" db="EMBL/GenBank/DDBJ databases">
        <authorList>
            <person name="Tagirdzhanova G."/>
        </authorList>
    </citation>
    <scope>NUCLEOTIDE SEQUENCE</scope>
</reference>
<feature type="compositionally biased region" description="Polar residues" evidence="3">
    <location>
        <begin position="42"/>
        <end position="52"/>
    </location>
</feature>
<feature type="compositionally biased region" description="Polar residues" evidence="3">
    <location>
        <begin position="795"/>
        <end position="805"/>
    </location>
</feature>
<feature type="domain" description="Ras-GEF" evidence="4">
    <location>
        <begin position="1341"/>
        <end position="1590"/>
    </location>
</feature>
<evidence type="ECO:0000256" key="1">
    <source>
        <dbReference type="ARBA" id="ARBA00022658"/>
    </source>
</evidence>
<dbReference type="SMART" id="SM00147">
    <property type="entry name" value="RasGEF"/>
    <property type="match status" value="1"/>
</dbReference>
<dbReference type="PANTHER" id="PTHR23113">
    <property type="entry name" value="GUANINE NUCLEOTIDE EXCHANGE FACTOR"/>
    <property type="match status" value="1"/>
</dbReference>
<dbReference type="InterPro" id="IPR008937">
    <property type="entry name" value="Ras-like_GEF"/>
</dbReference>
<dbReference type="PROSITE" id="PS50009">
    <property type="entry name" value="RASGEF_CAT"/>
    <property type="match status" value="1"/>
</dbReference>
<feature type="region of interest" description="Disordered" evidence="3">
    <location>
        <begin position="1170"/>
        <end position="1215"/>
    </location>
</feature>
<dbReference type="CDD" id="cd06224">
    <property type="entry name" value="REM"/>
    <property type="match status" value="1"/>
</dbReference>
<evidence type="ECO:0000313" key="7">
    <source>
        <dbReference type="Proteomes" id="UP000664169"/>
    </source>
</evidence>
<dbReference type="Pfam" id="PF00618">
    <property type="entry name" value="RasGEF_N"/>
    <property type="match status" value="1"/>
</dbReference>
<accession>A0A8H3EG76</accession>
<feature type="domain" description="N-terminal Ras-GEF" evidence="5">
    <location>
        <begin position="292"/>
        <end position="416"/>
    </location>
</feature>
<dbReference type="InterPro" id="IPR023578">
    <property type="entry name" value="Ras_GEF_dom_sf"/>
</dbReference>
<feature type="region of interest" description="Disordered" evidence="3">
    <location>
        <begin position="1291"/>
        <end position="1322"/>
    </location>
</feature>
<feature type="region of interest" description="Disordered" evidence="3">
    <location>
        <begin position="1114"/>
        <end position="1135"/>
    </location>
</feature>
<dbReference type="InterPro" id="IPR036964">
    <property type="entry name" value="RASGEF_cat_dom_sf"/>
</dbReference>
<feature type="region of interest" description="Disordered" evidence="3">
    <location>
        <begin position="1"/>
        <end position="80"/>
    </location>
</feature>
<dbReference type="GO" id="GO:0005085">
    <property type="term" value="F:guanyl-nucleotide exchange factor activity"/>
    <property type="evidence" value="ECO:0007669"/>
    <property type="project" value="UniProtKB-KW"/>
</dbReference>
<dbReference type="GO" id="GO:0005886">
    <property type="term" value="C:plasma membrane"/>
    <property type="evidence" value="ECO:0007669"/>
    <property type="project" value="TreeGrafter"/>
</dbReference>
<evidence type="ECO:0000313" key="6">
    <source>
        <dbReference type="EMBL" id="CAF9905097.1"/>
    </source>
</evidence>